<keyword evidence="8" id="KW-1185">Reference proteome</keyword>
<name>A0A8X7YPZ1_POPTO</name>
<protein>
    <recommendedName>
        <fullName evidence="6">ABC transporter domain-containing protein</fullName>
    </recommendedName>
</protein>
<evidence type="ECO:0000313" key="8">
    <source>
        <dbReference type="Proteomes" id="UP000886885"/>
    </source>
</evidence>
<organism evidence="7 8">
    <name type="scientific">Populus tomentosa</name>
    <name type="common">Chinese white poplar</name>
    <dbReference type="NCBI Taxonomy" id="118781"/>
    <lineage>
        <taxon>Eukaryota</taxon>
        <taxon>Viridiplantae</taxon>
        <taxon>Streptophyta</taxon>
        <taxon>Embryophyta</taxon>
        <taxon>Tracheophyta</taxon>
        <taxon>Spermatophyta</taxon>
        <taxon>Magnoliopsida</taxon>
        <taxon>eudicotyledons</taxon>
        <taxon>Gunneridae</taxon>
        <taxon>Pentapetalae</taxon>
        <taxon>rosids</taxon>
        <taxon>fabids</taxon>
        <taxon>Malpighiales</taxon>
        <taxon>Salicaceae</taxon>
        <taxon>Saliceae</taxon>
        <taxon>Populus</taxon>
    </lineage>
</organism>
<keyword evidence="3" id="KW-0812">Transmembrane</keyword>
<dbReference type="Proteomes" id="UP000886885">
    <property type="component" value="Chromosome 11D"/>
</dbReference>
<keyword evidence="2" id="KW-0813">Transport</keyword>
<dbReference type="PANTHER" id="PTHR48041:SF135">
    <property type="entry name" value="ABC TRANSPORTER G FAMILY MEMBER 26"/>
    <property type="match status" value="1"/>
</dbReference>
<evidence type="ECO:0000259" key="6">
    <source>
        <dbReference type="Pfam" id="PF00005"/>
    </source>
</evidence>
<dbReference type="OrthoDB" id="66620at2759"/>
<dbReference type="GO" id="GO:0005524">
    <property type="term" value="F:ATP binding"/>
    <property type="evidence" value="ECO:0007669"/>
    <property type="project" value="InterPro"/>
</dbReference>
<dbReference type="GO" id="GO:0016887">
    <property type="term" value="F:ATP hydrolysis activity"/>
    <property type="evidence" value="ECO:0007669"/>
    <property type="project" value="InterPro"/>
</dbReference>
<dbReference type="InterPro" id="IPR003439">
    <property type="entry name" value="ABC_transporter-like_ATP-bd"/>
</dbReference>
<comment type="caution">
    <text evidence="7">The sequence shown here is derived from an EMBL/GenBank/DDBJ whole genome shotgun (WGS) entry which is preliminary data.</text>
</comment>
<dbReference type="AlphaFoldDB" id="A0A8X7YPZ1"/>
<gene>
    <name evidence="7" type="ORF">POTOM_040944</name>
</gene>
<evidence type="ECO:0000256" key="4">
    <source>
        <dbReference type="ARBA" id="ARBA00022989"/>
    </source>
</evidence>
<accession>A0A8X7YPZ1</accession>
<dbReference type="InterPro" id="IPR050352">
    <property type="entry name" value="ABCG_transporters"/>
</dbReference>
<evidence type="ECO:0000256" key="2">
    <source>
        <dbReference type="ARBA" id="ARBA00022448"/>
    </source>
</evidence>
<dbReference type="EMBL" id="JAAWWB010000022">
    <property type="protein sequence ID" value="KAG6755129.1"/>
    <property type="molecule type" value="Genomic_DNA"/>
</dbReference>
<evidence type="ECO:0000256" key="5">
    <source>
        <dbReference type="ARBA" id="ARBA00023136"/>
    </source>
</evidence>
<reference evidence="7" key="1">
    <citation type="journal article" date="2020" name="bioRxiv">
        <title>Hybrid origin of Populus tomentosa Carr. identified through genome sequencing and phylogenomic analysis.</title>
        <authorList>
            <person name="An X."/>
            <person name="Gao K."/>
            <person name="Chen Z."/>
            <person name="Li J."/>
            <person name="Yang X."/>
            <person name="Yang X."/>
            <person name="Zhou J."/>
            <person name="Guo T."/>
            <person name="Zhao T."/>
            <person name="Huang S."/>
            <person name="Miao D."/>
            <person name="Khan W.U."/>
            <person name="Rao P."/>
            <person name="Ye M."/>
            <person name="Lei B."/>
            <person name="Liao W."/>
            <person name="Wang J."/>
            <person name="Ji L."/>
            <person name="Li Y."/>
            <person name="Guo B."/>
            <person name="Mustafa N.S."/>
            <person name="Li S."/>
            <person name="Yun Q."/>
            <person name="Keller S.R."/>
            <person name="Mao J."/>
            <person name="Zhang R."/>
            <person name="Strauss S.H."/>
        </authorList>
    </citation>
    <scope>NUCLEOTIDE SEQUENCE</scope>
    <source>
        <strain evidence="7">GM15</strain>
        <tissue evidence="7">Leaf</tissue>
    </source>
</reference>
<evidence type="ECO:0000313" key="7">
    <source>
        <dbReference type="EMBL" id="KAG6755129.1"/>
    </source>
</evidence>
<dbReference type="GO" id="GO:0042626">
    <property type="term" value="F:ATPase-coupled transmembrane transporter activity"/>
    <property type="evidence" value="ECO:0007669"/>
    <property type="project" value="TreeGrafter"/>
</dbReference>
<dbReference type="Pfam" id="PF00005">
    <property type="entry name" value="ABC_tran"/>
    <property type="match status" value="1"/>
</dbReference>
<sequence length="193" mass="21449">MSLSPPTIIGSTQFAGSNGCGHSMDFMSQAYLRKRYSKIDIEEDSLNMNKDGPLPIFLKFEYVECKVRNSKASSANLVKAMASKRRIGFETQDDVLLPQLTVDETLIAAFLRLPGNISRQQRYARVEMIIKELGLERVFIKGISGGERKRTSIGYEILVDPSLLLLDEPTSGLDSTSANRLFQVLQGLAKVSK</sequence>
<keyword evidence="5" id="KW-0472">Membrane</keyword>
<evidence type="ECO:0000256" key="1">
    <source>
        <dbReference type="ARBA" id="ARBA00004141"/>
    </source>
</evidence>
<keyword evidence="4" id="KW-1133">Transmembrane helix</keyword>
<feature type="domain" description="ABC transporter" evidence="6">
    <location>
        <begin position="14"/>
        <end position="171"/>
    </location>
</feature>
<proteinExistence type="predicted"/>
<dbReference type="PANTHER" id="PTHR48041">
    <property type="entry name" value="ABC TRANSPORTER G FAMILY MEMBER 28"/>
    <property type="match status" value="1"/>
</dbReference>
<dbReference type="GO" id="GO:0016020">
    <property type="term" value="C:membrane"/>
    <property type="evidence" value="ECO:0007669"/>
    <property type="project" value="UniProtKB-SubCell"/>
</dbReference>
<evidence type="ECO:0000256" key="3">
    <source>
        <dbReference type="ARBA" id="ARBA00022692"/>
    </source>
</evidence>
<comment type="subcellular location">
    <subcellularLocation>
        <location evidence="1">Membrane</location>
        <topology evidence="1">Multi-pass membrane protein</topology>
    </subcellularLocation>
</comment>